<dbReference type="CDD" id="cd02860">
    <property type="entry name" value="E_set_Pullulanase"/>
    <property type="match status" value="1"/>
</dbReference>
<dbReference type="SUPFAM" id="SSF81296">
    <property type="entry name" value="E set domains"/>
    <property type="match status" value="3"/>
</dbReference>
<protein>
    <recommendedName>
        <fullName evidence="3">1,4-alpha-glucan branching enzyme</fullName>
        <ecNumber evidence="3">2.4.1.18</ecNumber>
    </recommendedName>
</protein>
<dbReference type="InterPro" id="IPR004193">
    <property type="entry name" value="Glyco_hydro_13_N"/>
</dbReference>
<dbReference type="InterPro" id="IPR013780">
    <property type="entry name" value="Glyco_hydro_b"/>
</dbReference>
<evidence type="ECO:0000313" key="7">
    <source>
        <dbReference type="Proteomes" id="UP001642484"/>
    </source>
</evidence>
<dbReference type="InterPro" id="IPR024561">
    <property type="entry name" value="Pullul_strch_C"/>
</dbReference>
<dbReference type="InterPro" id="IPR011839">
    <property type="entry name" value="Pullul_strch"/>
</dbReference>
<comment type="similarity">
    <text evidence="2">Belongs to the glycosyl hydrolase 13 family. GlgB subfamily.</text>
</comment>
<dbReference type="Pfam" id="PF02922">
    <property type="entry name" value="CBM_48"/>
    <property type="match status" value="2"/>
</dbReference>
<proteinExistence type="inferred from homology"/>
<organism evidence="6 7">
    <name type="scientific">Durusdinium trenchii</name>
    <dbReference type="NCBI Taxonomy" id="1381693"/>
    <lineage>
        <taxon>Eukaryota</taxon>
        <taxon>Sar</taxon>
        <taxon>Alveolata</taxon>
        <taxon>Dinophyceae</taxon>
        <taxon>Suessiales</taxon>
        <taxon>Symbiodiniaceae</taxon>
        <taxon>Durusdinium</taxon>
    </lineage>
</organism>
<feature type="domain" description="Glycosyl hydrolase family 13 catalytic" evidence="5">
    <location>
        <begin position="1191"/>
        <end position="1593"/>
    </location>
</feature>
<dbReference type="SMART" id="SM00642">
    <property type="entry name" value="Aamy"/>
    <property type="match status" value="1"/>
</dbReference>
<dbReference type="InterPro" id="IPR040671">
    <property type="entry name" value="Pullulanase_N2"/>
</dbReference>
<dbReference type="SUPFAM" id="SSF49452">
    <property type="entry name" value="Starch-binding domain-like"/>
    <property type="match status" value="1"/>
</dbReference>
<evidence type="ECO:0000256" key="2">
    <source>
        <dbReference type="ARBA" id="ARBA00009000"/>
    </source>
</evidence>
<dbReference type="CDD" id="cd11321">
    <property type="entry name" value="AmyAc_bac_euk_BE"/>
    <property type="match status" value="1"/>
</dbReference>
<dbReference type="EMBL" id="CAXAMN010002224">
    <property type="protein sequence ID" value="CAK8998558.1"/>
    <property type="molecule type" value="Genomic_DNA"/>
</dbReference>
<sequence>MAESLLVHIRLPKRQRLEGLGLHVWGPAAAVETKWEEPLAPLAEDWYGLTFEVPLAFAEKEGKLAMGLILHLDDLKKCSVELGWEALAAYADELGDGELWIGHAEQPSTRAPERTQLLEGDLHSLGARGHWVSPSLILWRTAASLPEKCEVTLHASASAQLSEANLAGQQFILEPVMVDEDEAKVFQENPYLQGCGCLRLPQEAVKCVGELCKQQLALCLRDANGEVLDCTGVQIGMLLDHCFRYDGALGCDVTKDGVQFHLWAPSAVSVELLLYDGPRKGTASVQSMSENQGVWSLQGSRRWVGKYYNYKVQAYHPSTGRIETMETPDPYCLACSADAGRSMICELPPCPQQPPLPPFSHRADAAIYELHVRDFSAKDDSVAAKKRGSYLAFEEEGTVGDRHLRRLADSGISHVHLLPTFDFGSVPERCEERLEAEMPSKAGPDSEGQQMAVMEVADQDAFNWGYDPVLFGVPEGSYASDPDGLARVLEHRRMVTGLHRKGLRVVADVVFNHVFGSGPVGPHSVLDKCVPGYYLRRSEDGKVENSTCMNNTATERYMMERHVVDMLKRWVKEQRVDGFRFDLMGHLTLRCIQKCRQALDEFSLEEHGVDGPRLLLYGEGWEFGEIAQGARGVTAVQRSLAGTGVGSFNDGLRGAALGGNAFEDPRIQGFCTGLALRQGAEEVQQTNAKQMELLRIAADNIRLCMAGGLKDYKLEQDCFGRRALPAGQLHGGHAAYVSAPEEAVNFICVHDNETLYDSTVWKMPAVSTTPEERVRANWLCTAILALGHGVPLFHAGDEVLRSKSLDRDSYNSGDWFNWLDFTGKRSGFGRGLPPWGKNHTKWELMKPLLRDQTLAPTPQMAQKTTEKFCELLRIRRSTPLLGLWKAKDIHEKVKFPVDVPGVVVMEVCNGPPADGSSAEPLCDKYARVVVVLSALPTEHRVEIPASYTNGSLQVHPLHAESTDELTREARVDLESNELLVPPMSAIVFVEPEEVLPTGDGRAGRLKFKPAVRDRPIRGNGLGLLESDPATVPFRGHLEYRWKVYTDLRKSIQETAGSLTQFAEGYQRLGFTTDESGAITYREWLPPAQSVSLVGDFNGWNEHATPMARDAFGTWEVTLPPGSIAHRSKVKFCAVTPDGAKVYRVPAWITWSCCDLGKFGSTYDGIYWDPATQPDAPDAQPGAAPDAPGAPDVYFRGFKAKAPTVQSLRIYEAHVGMSSVEPKCNSYLEFARDVLPRIKEAGYNCVQLMAIMEHSYYGSFGYHVTSPFAVSSRSGTPDEFKVLVETAHEMGMLVLIDLVHSHVSNNADDGLNGMDFGQAECDSYFMTGDRGYHRLWDSRLYCYKNYEVLRYLLSNLRWWLEEYNCDGFRFDGVTSMLYHHHGLYMNFTGNYEEYFGLQTDVDAVVYLMLASELVKSVKPSAIMIAEDVSGMPGLCVPVAEGGVGFDYRLAMSLPDLWISLLKEAKDEHWGMNHIVSKMCNRRRGVEKTVAYAECHDQSIVGDKTIAFWLMDAEMYTGMGDDGTPGSVQIERGMSLHMIIRAITMGLGGEAYLNFMGNEFGHPEWVDFPREGNNWSAAHCRRRFDLADSGLLRYRFLLKWDVALHALEESTGFASDEHLLVSSQHEEDKVIVFERADLLFVVNLHPCNDYADYKVGVREHGRYKVCLDSDAHDFRGRGRTVHDWVYFSAPEGVPGGPGNFNDRMASITLKVVPSRSCTVYERLLEGEAQTSGMDQPVSQAIRQALDAHEAAAEQRRELADRISGA</sequence>
<accession>A0ABP0I8F5</accession>
<dbReference type="Gene3D" id="2.60.40.1130">
    <property type="entry name" value="Rab geranylgeranyltransferase alpha-subunit, insert domain"/>
    <property type="match status" value="1"/>
</dbReference>
<dbReference type="Pfam" id="PF17967">
    <property type="entry name" value="Pullulanase_N2"/>
    <property type="match status" value="1"/>
</dbReference>
<dbReference type="InterPro" id="IPR006048">
    <property type="entry name" value="A-amylase/branching_C"/>
</dbReference>
<dbReference type="CDD" id="cd02854">
    <property type="entry name" value="E_set_GBE_euk_N"/>
    <property type="match status" value="1"/>
</dbReference>
<keyword evidence="7" id="KW-1185">Reference proteome</keyword>
<dbReference type="PANTHER" id="PTHR43651:SF2">
    <property type="entry name" value="1,4-ALPHA-GLUCAN-BRANCHING ENZYME, CHLOROPLASTIC_AMYLOPLASTIC"/>
    <property type="match status" value="1"/>
</dbReference>
<dbReference type="Gene3D" id="2.60.40.1110">
    <property type="match status" value="1"/>
</dbReference>
<name>A0ABP0I8F5_9DINO</name>
<dbReference type="Pfam" id="PF02806">
    <property type="entry name" value="Alpha-amylase_C"/>
    <property type="match status" value="1"/>
</dbReference>
<gene>
    <name evidence="6" type="ORF">CCMP2556_LOCUS5301</name>
</gene>
<dbReference type="InterPro" id="IPR013783">
    <property type="entry name" value="Ig-like_fold"/>
</dbReference>
<dbReference type="CDD" id="cd11341">
    <property type="entry name" value="AmyAc_Pullulanase_LD-like"/>
    <property type="match status" value="1"/>
</dbReference>
<evidence type="ECO:0000256" key="4">
    <source>
        <dbReference type="ARBA" id="ARBA00022679"/>
    </source>
</evidence>
<evidence type="ECO:0000259" key="5">
    <source>
        <dbReference type="SMART" id="SM00642"/>
    </source>
</evidence>
<dbReference type="Gene3D" id="3.20.20.80">
    <property type="entry name" value="Glycosidases"/>
    <property type="match status" value="2"/>
</dbReference>
<dbReference type="InterPro" id="IPR017853">
    <property type="entry name" value="GH"/>
</dbReference>
<evidence type="ECO:0000313" key="6">
    <source>
        <dbReference type="EMBL" id="CAK8998558.1"/>
    </source>
</evidence>
<dbReference type="Pfam" id="PF11852">
    <property type="entry name" value="Pullul_strch_C"/>
    <property type="match status" value="1"/>
</dbReference>
<comment type="caution">
    <text evidence="6">The sequence shown here is derived from an EMBL/GenBank/DDBJ whole genome shotgun (WGS) entry which is preliminary data.</text>
</comment>
<comment type="catalytic activity">
    <reaction evidence="1">
        <text>Transfers a segment of a (1-&gt;4)-alpha-D-glucan chain to a primary hydroxy group in a similar glucan chain.</text>
        <dbReference type="EC" id="2.4.1.18"/>
    </reaction>
</comment>
<dbReference type="InterPro" id="IPR006047">
    <property type="entry name" value="GH13_cat_dom"/>
</dbReference>
<dbReference type="Proteomes" id="UP001642484">
    <property type="component" value="Unassembled WGS sequence"/>
</dbReference>
<dbReference type="InterPro" id="IPR014756">
    <property type="entry name" value="Ig_E-set"/>
</dbReference>
<dbReference type="SUPFAM" id="SSF51011">
    <property type="entry name" value="Glycosyl hydrolase domain"/>
    <property type="match status" value="2"/>
</dbReference>
<dbReference type="Gene3D" id="2.60.40.1180">
    <property type="entry name" value="Golgi alpha-mannosidase II"/>
    <property type="match status" value="2"/>
</dbReference>
<dbReference type="Gene3D" id="2.60.40.10">
    <property type="entry name" value="Immunoglobulins"/>
    <property type="match status" value="2"/>
</dbReference>
<evidence type="ECO:0000256" key="1">
    <source>
        <dbReference type="ARBA" id="ARBA00000826"/>
    </source>
</evidence>
<reference evidence="6 7" key="1">
    <citation type="submission" date="2024-02" db="EMBL/GenBank/DDBJ databases">
        <authorList>
            <person name="Chen Y."/>
            <person name="Shah S."/>
            <person name="Dougan E. K."/>
            <person name="Thang M."/>
            <person name="Chan C."/>
        </authorList>
    </citation>
    <scope>NUCLEOTIDE SEQUENCE [LARGE SCALE GENOMIC DNA]</scope>
</reference>
<dbReference type="SUPFAM" id="SSF51445">
    <property type="entry name" value="(Trans)glycosidases"/>
    <property type="match status" value="2"/>
</dbReference>
<evidence type="ECO:0000256" key="3">
    <source>
        <dbReference type="ARBA" id="ARBA00012541"/>
    </source>
</evidence>
<keyword evidence="4" id="KW-0808">Transferase</keyword>
<dbReference type="InterPro" id="IPR013784">
    <property type="entry name" value="Carb-bd-like_fold"/>
</dbReference>
<dbReference type="EC" id="2.4.1.18" evidence="3"/>
<dbReference type="NCBIfam" id="TIGR02103">
    <property type="entry name" value="pullul_strch"/>
    <property type="match status" value="1"/>
</dbReference>
<dbReference type="PANTHER" id="PTHR43651">
    <property type="entry name" value="1,4-ALPHA-GLUCAN-BRANCHING ENZYME"/>
    <property type="match status" value="1"/>
</dbReference>